<protein>
    <submittedName>
        <fullName evidence="2">Cytochrome P450</fullName>
    </submittedName>
</protein>
<dbReference type="Proteomes" id="UP000046392">
    <property type="component" value="Unplaced"/>
</dbReference>
<evidence type="ECO:0000313" key="1">
    <source>
        <dbReference type="Proteomes" id="UP000046392"/>
    </source>
</evidence>
<name>A0A0N5CAC7_STREA</name>
<proteinExistence type="predicted"/>
<dbReference type="STRING" id="174720.A0A0N5CAC7"/>
<sequence>MHGIVTYILKSTGIFKYSTEKIPGPKAVPIFGNALSFMGTSDDIRKKLDEESAIAFKNNDPLRRSWIGDILLIHSLSSEATKIIYDSITEISTGRSYNFFSL</sequence>
<dbReference type="AlphaFoldDB" id="A0A0N5CAC7"/>
<accession>A0A0N5CAC7</accession>
<keyword evidence="1" id="KW-1185">Reference proteome</keyword>
<dbReference type="WBParaSite" id="SPAL_0001484900.1">
    <property type="protein sequence ID" value="SPAL_0001484900.1"/>
    <property type="gene ID" value="SPAL_0001484900"/>
</dbReference>
<evidence type="ECO:0000313" key="2">
    <source>
        <dbReference type="WBParaSite" id="SPAL_0001484900.1"/>
    </source>
</evidence>
<organism evidence="1 2">
    <name type="scientific">Strongyloides papillosus</name>
    <name type="common">Intestinal threadworm</name>
    <dbReference type="NCBI Taxonomy" id="174720"/>
    <lineage>
        <taxon>Eukaryota</taxon>
        <taxon>Metazoa</taxon>
        <taxon>Ecdysozoa</taxon>
        <taxon>Nematoda</taxon>
        <taxon>Chromadorea</taxon>
        <taxon>Rhabditida</taxon>
        <taxon>Tylenchina</taxon>
        <taxon>Panagrolaimomorpha</taxon>
        <taxon>Strongyloidoidea</taxon>
        <taxon>Strongyloididae</taxon>
        <taxon>Strongyloides</taxon>
    </lineage>
</organism>
<reference evidence="2" key="1">
    <citation type="submission" date="2017-02" db="UniProtKB">
        <authorList>
            <consortium name="WormBaseParasite"/>
        </authorList>
    </citation>
    <scope>IDENTIFICATION</scope>
</reference>